<feature type="domain" description="GP-PDE" evidence="1">
    <location>
        <begin position="124"/>
        <end position="348"/>
    </location>
</feature>
<dbReference type="Pfam" id="PF03009">
    <property type="entry name" value="GDPD"/>
    <property type="match status" value="1"/>
</dbReference>
<gene>
    <name evidence="2" type="ORF">BAUR920_02898</name>
</gene>
<proteinExistence type="predicted"/>
<dbReference type="AlphaFoldDB" id="A0A2H1K7P1"/>
<dbReference type="CDD" id="cd08556">
    <property type="entry name" value="GDPD"/>
    <property type="match status" value="1"/>
</dbReference>
<dbReference type="PANTHER" id="PTHR46211:SF14">
    <property type="entry name" value="GLYCEROPHOSPHODIESTER PHOSPHODIESTERASE"/>
    <property type="match status" value="1"/>
</dbReference>
<dbReference type="PROSITE" id="PS51704">
    <property type="entry name" value="GP_PDE"/>
    <property type="match status" value="1"/>
</dbReference>
<name>A0A2H1K7P1_BREAU</name>
<reference evidence="3" key="1">
    <citation type="submission" date="2017-03" db="EMBL/GenBank/DDBJ databases">
        <authorList>
            <person name="Monnet C."/>
        </authorList>
    </citation>
    <scope>NUCLEOTIDE SEQUENCE [LARGE SCALE GENOMIC DNA]</scope>
    <source>
        <strain evidence="3">CNRZ 920</strain>
    </source>
</reference>
<dbReference type="PANTHER" id="PTHR46211">
    <property type="entry name" value="GLYCEROPHOSPHORYL DIESTER PHOSPHODIESTERASE"/>
    <property type="match status" value="1"/>
</dbReference>
<protein>
    <submittedName>
        <fullName evidence="2">Glycerophosphoryl diester phosphodiesterase</fullName>
    </submittedName>
</protein>
<dbReference type="SUPFAM" id="SSF51695">
    <property type="entry name" value="PLC-like phosphodiesterases"/>
    <property type="match status" value="1"/>
</dbReference>
<dbReference type="GO" id="GO:0006629">
    <property type="term" value="P:lipid metabolic process"/>
    <property type="evidence" value="ECO:0007669"/>
    <property type="project" value="InterPro"/>
</dbReference>
<evidence type="ECO:0000259" key="1">
    <source>
        <dbReference type="PROSITE" id="PS51704"/>
    </source>
</evidence>
<dbReference type="GO" id="GO:0008081">
    <property type="term" value="F:phosphoric diester hydrolase activity"/>
    <property type="evidence" value="ECO:0007669"/>
    <property type="project" value="InterPro"/>
</dbReference>
<dbReference type="InterPro" id="IPR030395">
    <property type="entry name" value="GP_PDE_dom"/>
</dbReference>
<dbReference type="Gene3D" id="3.20.20.190">
    <property type="entry name" value="Phosphatidylinositol (PI) phosphodiesterase"/>
    <property type="match status" value="1"/>
</dbReference>
<dbReference type="Proteomes" id="UP000234289">
    <property type="component" value="Unassembled WGS sequence"/>
</dbReference>
<sequence>MRYQGCTFLTTMSANADGRQWAVASARFFISHPFVHSADDVHRTFAARSPVLRSVAVVNTQREKTTHTRPFTILATAVLAASATFGAGLAPAAATGLGSAGEAPGLGSPSDFTTPDKVADIEFPTTISHRGGANVYPEESMEGFTASAKDGFLPEMDIQFLEDGTPVLIHDDTADRTLNGVTGPIRDLSREEWDSATIKHPAGGEEAATVTLDELLDEMGGEVVMVPEIKPGATSAEVDQVLDVFDERGLKDSLIVQSFDFEAAKTIADRGYTSLYLMGSTMPTESFDEISDAGIEWVGPSKNLPTRDLRKLDKAGFHVAPYTLATAKDGHRLPGWIDGYFTDDAWTN</sequence>
<evidence type="ECO:0000313" key="2">
    <source>
        <dbReference type="EMBL" id="SMX95760.1"/>
    </source>
</evidence>
<dbReference type="EMBL" id="FXZG01000020">
    <property type="protein sequence ID" value="SMX95760.1"/>
    <property type="molecule type" value="Genomic_DNA"/>
</dbReference>
<dbReference type="InterPro" id="IPR017946">
    <property type="entry name" value="PLC-like_Pdiesterase_TIM-brl"/>
</dbReference>
<accession>A0A2H1K7P1</accession>
<evidence type="ECO:0000313" key="3">
    <source>
        <dbReference type="Proteomes" id="UP000234289"/>
    </source>
</evidence>
<organism evidence="2 3">
    <name type="scientific">Brevibacterium aurantiacum</name>
    <dbReference type="NCBI Taxonomy" id="273384"/>
    <lineage>
        <taxon>Bacteria</taxon>
        <taxon>Bacillati</taxon>
        <taxon>Actinomycetota</taxon>
        <taxon>Actinomycetes</taxon>
        <taxon>Micrococcales</taxon>
        <taxon>Brevibacteriaceae</taxon>
        <taxon>Brevibacterium</taxon>
    </lineage>
</organism>